<dbReference type="PANTHER" id="PTHR40661">
    <property type="match status" value="1"/>
</dbReference>
<feature type="domain" description="Peptidase S24/S26A/S26B/S26C" evidence="6">
    <location>
        <begin position="108"/>
        <end position="227"/>
    </location>
</feature>
<keyword evidence="8" id="KW-1185">Reference proteome</keyword>
<dbReference type="Proteomes" id="UP001629214">
    <property type="component" value="Unassembled WGS sequence"/>
</dbReference>
<dbReference type="InterPro" id="IPR036286">
    <property type="entry name" value="LexA/Signal_pep-like_sf"/>
</dbReference>
<gene>
    <name evidence="7" type="ORF">PQR63_10695</name>
</gene>
<dbReference type="PANTHER" id="PTHR40661:SF1">
    <property type="entry name" value="HTH CRO_C1-TYPE DOMAIN-CONTAINING PROTEIN"/>
    <property type="match status" value="1"/>
</dbReference>
<keyword evidence="2" id="KW-0378">Hydrolase</keyword>
<evidence type="ECO:0000256" key="1">
    <source>
        <dbReference type="ARBA" id="ARBA00022670"/>
    </source>
</evidence>
<evidence type="ECO:0000313" key="8">
    <source>
        <dbReference type="Proteomes" id="UP001629214"/>
    </source>
</evidence>
<keyword evidence="3" id="KW-0805">Transcription regulation</keyword>
<dbReference type="Pfam" id="PF00717">
    <property type="entry name" value="Peptidase_S24"/>
    <property type="match status" value="1"/>
</dbReference>
<dbReference type="RefSeq" id="WP_408167847.1">
    <property type="nucleotide sequence ID" value="NZ_JAQQFR010000006.1"/>
</dbReference>
<evidence type="ECO:0000256" key="5">
    <source>
        <dbReference type="ARBA" id="ARBA00023163"/>
    </source>
</evidence>
<sequence>MDMHEHRRNRLQALIEDNYGGDRKTFCDASEMSESRLAQLLSASYRDGQGFGEKAARSLEGRLGLSFLYFDLLATGESAAQELYQQHARTDARTDESIRILQVKLKLTAGSARFKSEEVDPTLCVWRFSKSWFKERHLSADKLLAISVTGSSMAPALKDGDVVVVNTADTQVKDNAVYLINYQGEAVVRRMALDFGRWYLSSDNISRKQYQRQEFNDKKDVVIGRVILMASEQI</sequence>
<proteinExistence type="predicted"/>
<name>A0ABW8Z8M1_9BURK</name>
<keyword evidence="5" id="KW-0804">Transcription</keyword>
<dbReference type="CDD" id="cd06529">
    <property type="entry name" value="S24_LexA-like"/>
    <property type="match status" value="1"/>
</dbReference>
<dbReference type="InterPro" id="IPR019756">
    <property type="entry name" value="Pept_S26A_signal_pept_1_Ser-AS"/>
</dbReference>
<dbReference type="PROSITE" id="PS00501">
    <property type="entry name" value="SPASE_I_1"/>
    <property type="match status" value="1"/>
</dbReference>
<comment type="caution">
    <text evidence="7">The sequence shown here is derived from an EMBL/GenBank/DDBJ whole genome shotgun (WGS) entry which is preliminary data.</text>
</comment>
<dbReference type="InterPro" id="IPR039418">
    <property type="entry name" value="LexA-like"/>
</dbReference>
<dbReference type="EMBL" id="JAQQFR010000006">
    <property type="protein sequence ID" value="MFL9878855.1"/>
    <property type="molecule type" value="Genomic_DNA"/>
</dbReference>
<reference evidence="7 8" key="1">
    <citation type="journal article" date="2024" name="Chem. Sci.">
        <title>Discovery of megapolipeptins by genome mining of a Burkholderiales bacteria collection.</title>
        <authorList>
            <person name="Paulo B.S."/>
            <person name="Recchia M.J.J."/>
            <person name="Lee S."/>
            <person name="Fergusson C.H."/>
            <person name="Romanowski S.B."/>
            <person name="Hernandez A."/>
            <person name="Krull N."/>
            <person name="Liu D.Y."/>
            <person name="Cavanagh H."/>
            <person name="Bos A."/>
            <person name="Gray C.A."/>
            <person name="Murphy B.T."/>
            <person name="Linington R.G."/>
            <person name="Eustaquio A.S."/>
        </authorList>
    </citation>
    <scope>NUCLEOTIDE SEQUENCE [LARGE SCALE GENOMIC DNA]</scope>
    <source>
        <strain evidence="7 8">RL21-008-BIB-B</strain>
    </source>
</reference>
<evidence type="ECO:0000256" key="2">
    <source>
        <dbReference type="ARBA" id="ARBA00022801"/>
    </source>
</evidence>
<dbReference type="Gene3D" id="2.10.109.10">
    <property type="entry name" value="Umud Fragment, subunit A"/>
    <property type="match status" value="1"/>
</dbReference>
<dbReference type="SUPFAM" id="SSF51306">
    <property type="entry name" value="LexA/Signal peptidase"/>
    <property type="match status" value="1"/>
</dbReference>
<evidence type="ECO:0000313" key="7">
    <source>
        <dbReference type="EMBL" id="MFL9878855.1"/>
    </source>
</evidence>
<dbReference type="InterPro" id="IPR015927">
    <property type="entry name" value="Peptidase_S24_S26A/B/C"/>
</dbReference>
<protein>
    <submittedName>
        <fullName evidence="7">S24 family peptidase</fullName>
    </submittedName>
</protein>
<organism evidence="7 8">
    <name type="scientific">Herbaspirillum rhizosphaerae</name>
    <dbReference type="NCBI Taxonomy" id="346179"/>
    <lineage>
        <taxon>Bacteria</taxon>
        <taxon>Pseudomonadati</taxon>
        <taxon>Pseudomonadota</taxon>
        <taxon>Betaproteobacteria</taxon>
        <taxon>Burkholderiales</taxon>
        <taxon>Oxalobacteraceae</taxon>
        <taxon>Herbaspirillum</taxon>
    </lineage>
</organism>
<accession>A0ABW8Z8M1</accession>
<keyword evidence="4" id="KW-0238">DNA-binding</keyword>
<evidence type="ECO:0000259" key="6">
    <source>
        <dbReference type="Pfam" id="PF00717"/>
    </source>
</evidence>
<keyword evidence="1" id="KW-0645">Protease</keyword>
<evidence type="ECO:0000256" key="3">
    <source>
        <dbReference type="ARBA" id="ARBA00023015"/>
    </source>
</evidence>
<evidence type="ECO:0000256" key="4">
    <source>
        <dbReference type="ARBA" id="ARBA00023125"/>
    </source>
</evidence>